<evidence type="ECO:0000313" key="5">
    <source>
        <dbReference type="Proteomes" id="UP000790347"/>
    </source>
</evidence>
<dbReference type="SUPFAM" id="SSF51197">
    <property type="entry name" value="Clavaminate synthase-like"/>
    <property type="match status" value="1"/>
</dbReference>
<reference evidence="4" key="1">
    <citation type="submission" date="2013-05" db="EMBL/GenBank/DDBJ databases">
        <authorList>
            <person name="Yim A.K.Y."/>
            <person name="Chan T.F."/>
            <person name="Ji K.M."/>
            <person name="Liu X.Y."/>
            <person name="Zhou J.W."/>
            <person name="Li R.Q."/>
            <person name="Yang K.Y."/>
            <person name="Li J."/>
            <person name="Li M."/>
            <person name="Law P.T.W."/>
            <person name="Wu Y.L."/>
            <person name="Cai Z.L."/>
            <person name="Qin H."/>
            <person name="Bao Y."/>
            <person name="Leung R.K.K."/>
            <person name="Ng P.K.S."/>
            <person name="Zou J."/>
            <person name="Zhong X.J."/>
            <person name="Ran P.X."/>
            <person name="Zhong N.S."/>
            <person name="Liu Z.G."/>
            <person name="Tsui S.K.W."/>
        </authorList>
    </citation>
    <scope>NUCLEOTIDE SEQUENCE</scope>
    <source>
        <strain evidence="4">Derf</strain>
        <tissue evidence="4">Whole organism</tissue>
    </source>
</reference>
<accession>A0A922ID52</accession>
<keyword evidence="5" id="KW-1185">Reference proteome</keyword>
<evidence type="ECO:0000259" key="3">
    <source>
        <dbReference type="Pfam" id="PF14688"/>
    </source>
</evidence>
<evidence type="ECO:0000256" key="1">
    <source>
        <dbReference type="SAM" id="MobiDB-lite"/>
    </source>
</evidence>
<dbReference type="InterPro" id="IPR027989">
    <property type="entry name" value="DUF4461"/>
</dbReference>
<sequence>MRSVLNLLWTIHSRHFNHFYNHHHHHHHHFIYENICKRCIHSALRMTSQEVATALRPFIFTVHPDRFWNHPKEKNTNEISLKRLNEFLGDKNDGKTTSIGEETITFYILNKEGSRSNEKSALNKFEKVDIKLNSKENVSTTVHRILSQCSLPTDYLKKISQEPIKRNNNPSRNNNSYNDEWPTFYRRRGNEYFYSKDIFDDLEAELFRSNMEINLSKWLKENHSLAMKKLEASQPIRIELTRLKQELIDELKLINLEWNCDWTASHIRGALKNLSILSKQYPEDFKKLHSKTVVFSRHNCVSFKGQVILSIEDVRNNWLYLIRSIKSYDFYVQNIPHAEKKLSGLLQDITIKQPEYNLWNAKKYFNQLERFIRSVQSYNYDRNFPSNWPASLAEHQLIVESDSGPLMLSPTGDFIVPASCPISLLIKFIMENLHKANRLIDKEEFNLEHERVIRKECIETFQMKHLDKDVNITPEQMIDFCRRILNDKQEFEDYLKNAHIQKKIKEFETEINNILVQFKKDPAVQNGIVHFNDLIELSSIRRLFRSKNRSVFTLLKYLFYLSSVWILLNNGHNIMRFYRSYSQSKCLIPLPDILQNAFVPANECNFCLNLTRIDRVHSITPEIFSKRTEFHSLDEVFRMDPLRSNFTKGTKPWYIGWSNCDYRIANEIRSHYMKPYFLPVDSESIRTDWIFMGTPDNGAHMHIDHVGRPSWQAQIKGTKRWFLEPPLECYPECLDLTIDVKQGDIIVLDTNIWYHKTLIIGDEISLTIGAEYD</sequence>
<protein>
    <recommendedName>
        <fullName evidence="6">DUF4460 domain-containing protein</fullName>
    </recommendedName>
</protein>
<dbReference type="Pfam" id="PF14687">
    <property type="entry name" value="DUF4460"/>
    <property type="match status" value="1"/>
</dbReference>
<dbReference type="Pfam" id="PF14688">
    <property type="entry name" value="DUF4461"/>
    <property type="match status" value="1"/>
</dbReference>
<dbReference type="AlphaFoldDB" id="A0A922ID52"/>
<evidence type="ECO:0008006" key="6">
    <source>
        <dbReference type="Google" id="ProtNLM"/>
    </source>
</evidence>
<dbReference type="PANTHER" id="PTHR31596:SF1">
    <property type="entry name" value="T-CELL ACTIVATION INHIBITOR, MITOCHONDRIAL"/>
    <property type="match status" value="1"/>
</dbReference>
<dbReference type="EMBL" id="ASGP02000001">
    <property type="protein sequence ID" value="KAH9529336.1"/>
    <property type="molecule type" value="Genomic_DNA"/>
</dbReference>
<feature type="region of interest" description="Disordered" evidence="1">
    <location>
        <begin position="161"/>
        <end position="180"/>
    </location>
</feature>
<dbReference type="InterPro" id="IPR027986">
    <property type="entry name" value="TCAIM"/>
</dbReference>
<proteinExistence type="predicted"/>
<dbReference type="PANTHER" id="PTHR31596">
    <property type="entry name" value="T-CELL ACTIVATION INHIBITOR, MITOCHONDRIAL"/>
    <property type="match status" value="1"/>
</dbReference>
<dbReference type="Gene3D" id="2.60.120.650">
    <property type="entry name" value="Cupin"/>
    <property type="match status" value="1"/>
</dbReference>
<name>A0A922ID52_DERFA</name>
<evidence type="ECO:0000313" key="4">
    <source>
        <dbReference type="EMBL" id="KAH9529336.1"/>
    </source>
</evidence>
<organism evidence="4 5">
    <name type="scientific">Dermatophagoides farinae</name>
    <name type="common">American house dust mite</name>
    <dbReference type="NCBI Taxonomy" id="6954"/>
    <lineage>
        <taxon>Eukaryota</taxon>
        <taxon>Metazoa</taxon>
        <taxon>Ecdysozoa</taxon>
        <taxon>Arthropoda</taxon>
        <taxon>Chelicerata</taxon>
        <taxon>Arachnida</taxon>
        <taxon>Acari</taxon>
        <taxon>Acariformes</taxon>
        <taxon>Sarcoptiformes</taxon>
        <taxon>Astigmata</taxon>
        <taxon>Psoroptidia</taxon>
        <taxon>Analgoidea</taxon>
        <taxon>Pyroglyphidae</taxon>
        <taxon>Dermatophagoidinae</taxon>
        <taxon>Dermatophagoides</taxon>
    </lineage>
</organism>
<dbReference type="InterPro" id="IPR028031">
    <property type="entry name" value="DUF4460"/>
</dbReference>
<evidence type="ECO:0000259" key="2">
    <source>
        <dbReference type="Pfam" id="PF14687"/>
    </source>
</evidence>
<feature type="domain" description="DUF4460" evidence="2">
    <location>
        <begin position="45"/>
        <end position="151"/>
    </location>
</feature>
<comment type="caution">
    <text evidence="4">The sequence shown here is derived from an EMBL/GenBank/DDBJ whole genome shotgun (WGS) entry which is preliminary data.</text>
</comment>
<gene>
    <name evidence="4" type="ORF">DERF_003226</name>
</gene>
<dbReference type="Proteomes" id="UP000790347">
    <property type="component" value="Unassembled WGS sequence"/>
</dbReference>
<feature type="domain" description="DUF4461" evidence="3">
    <location>
        <begin position="214"/>
        <end position="500"/>
    </location>
</feature>
<feature type="compositionally biased region" description="Low complexity" evidence="1">
    <location>
        <begin position="166"/>
        <end position="178"/>
    </location>
</feature>
<dbReference type="GO" id="GO:0005739">
    <property type="term" value="C:mitochondrion"/>
    <property type="evidence" value="ECO:0007669"/>
    <property type="project" value="TreeGrafter"/>
</dbReference>
<reference evidence="4" key="2">
    <citation type="journal article" date="2022" name="Res Sq">
        <title>Comparative Genomics Reveals Insights into the Divergent Evolution of Astigmatic Mites and Household Pest Adaptations.</title>
        <authorList>
            <person name="Xiong Q."/>
            <person name="Wan A.T.-Y."/>
            <person name="Liu X.-Y."/>
            <person name="Fung C.S.-H."/>
            <person name="Xiao X."/>
            <person name="Malainual N."/>
            <person name="Hou J."/>
            <person name="Wang L."/>
            <person name="Wang M."/>
            <person name="Yang K."/>
            <person name="Cui Y."/>
            <person name="Leung E."/>
            <person name="Nong W."/>
            <person name="Shin S.-K."/>
            <person name="Au S."/>
            <person name="Jeong K.Y."/>
            <person name="Chew F.T."/>
            <person name="Hui J."/>
            <person name="Leung T.F."/>
            <person name="Tungtrongchitr A."/>
            <person name="Zhong N."/>
            <person name="Liu Z."/>
            <person name="Tsui S."/>
        </authorList>
    </citation>
    <scope>NUCLEOTIDE SEQUENCE</scope>
    <source>
        <strain evidence="4">Derf</strain>
        <tissue evidence="4">Whole organism</tissue>
    </source>
</reference>